<dbReference type="InterPro" id="IPR045316">
    <property type="entry name" value="Msc2-like"/>
</dbReference>
<feature type="transmembrane region" description="Helical" evidence="6">
    <location>
        <begin position="316"/>
        <end position="333"/>
    </location>
</feature>
<dbReference type="EMBL" id="JAWRVE010000028">
    <property type="protein sequence ID" value="KAL1872753.1"/>
    <property type="molecule type" value="Genomic_DNA"/>
</dbReference>
<evidence type="ECO:0000313" key="10">
    <source>
        <dbReference type="Proteomes" id="UP001583177"/>
    </source>
</evidence>
<comment type="subcellular location">
    <subcellularLocation>
        <location evidence="6">Endoplasmic reticulum membrane</location>
        <topology evidence="6">Multi-pass membrane protein</topology>
    </subcellularLocation>
    <subcellularLocation>
        <location evidence="1">Membrane</location>
        <topology evidence="1">Multi-pass membrane protein</topology>
    </subcellularLocation>
</comment>
<keyword evidence="6" id="KW-0256">Endoplasmic reticulum</keyword>
<evidence type="ECO:0000313" key="9">
    <source>
        <dbReference type="EMBL" id="KAL1872753.1"/>
    </source>
</evidence>
<evidence type="ECO:0000259" key="8">
    <source>
        <dbReference type="Pfam" id="PF01545"/>
    </source>
</evidence>
<dbReference type="InterPro" id="IPR027469">
    <property type="entry name" value="Cation_efflux_TMD_sf"/>
</dbReference>
<dbReference type="SUPFAM" id="SSF161111">
    <property type="entry name" value="Cation efflux protein transmembrane domain-like"/>
    <property type="match status" value="1"/>
</dbReference>
<evidence type="ECO:0000256" key="7">
    <source>
        <dbReference type="SAM" id="MobiDB-lite"/>
    </source>
</evidence>
<dbReference type="PANTHER" id="PTHR45755">
    <property type="match status" value="1"/>
</dbReference>
<protein>
    <recommendedName>
        <fullName evidence="6">Zinc transporter</fullName>
    </recommendedName>
</protein>
<feature type="compositionally biased region" description="Polar residues" evidence="7">
    <location>
        <begin position="52"/>
        <end position="61"/>
    </location>
</feature>
<feature type="transmembrane region" description="Helical" evidence="6">
    <location>
        <begin position="354"/>
        <end position="376"/>
    </location>
</feature>
<keyword evidence="3 6" id="KW-0812">Transmembrane</keyword>
<proteinExistence type="inferred from homology"/>
<feature type="transmembrane region" description="Helical" evidence="6">
    <location>
        <begin position="257"/>
        <end position="276"/>
    </location>
</feature>
<dbReference type="Gene3D" id="1.20.1510.10">
    <property type="entry name" value="Cation efflux protein transmembrane domain"/>
    <property type="match status" value="1"/>
</dbReference>
<feature type="transmembrane region" description="Helical" evidence="6">
    <location>
        <begin position="388"/>
        <end position="412"/>
    </location>
</feature>
<name>A0ABR3X9Y0_9PEZI</name>
<feature type="domain" description="Cation efflux protein transmembrane" evidence="8">
    <location>
        <begin position="198"/>
        <end position="412"/>
    </location>
</feature>
<keyword evidence="6" id="KW-0406">Ion transport</keyword>
<dbReference type="PANTHER" id="PTHR45755:SF5">
    <property type="entry name" value="ZINC TRANSPORTER"/>
    <property type="match status" value="1"/>
</dbReference>
<comment type="function">
    <text evidence="6">Functions as a zinc transporter.</text>
</comment>
<comment type="similarity">
    <text evidence="6">Belongs to the cation diffusion facilitator (CDF) transporter (TC 2.A.4) family. SLC30A subfamily.</text>
</comment>
<dbReference type="Pfam" id="PF01545">
    <property type="entry name" value="Cation_efflux"/>
    <property type="match status" value="1"/>
</dbReference>
<dbReference type="Proteomes" id="UP001583177">
    <property type="component" value="Unassembled WGS sequence"/>
</dbReference>
<accession>A0ABR3X9Y0</accession>
<evidence type="ECO:0000256" key="3">
    <source>
        <dbReference type="ARBA" id="ARBA00022692"/>
    </source>
</evidence>
<evidence type="ECO:0000256" key="5">
    <source>
        <dbReference type="ARBA" id="ARBA00023136"/>
    </source>
</evidence>
<dbReference type="InterPro" id="IPR058533">
    <property type="entry name" value="Cation_efflux_TM"/>
</dbReference>
<evidence type="ECO:0000256" key="6">
    <source>
        <dbReference type="RuleBase" id="RU369017"/>
    </source>
</evidence>
<reference evidence="9 10" key="1">
    <citation type="journal article" date="2024" name="IMA Fungus">
        <title>IMA Genome - F19 : A genome assembly and annotation guide to empower mycologists, including annotated draft genome sequences of Ceratocystis pirilliformis, Diaporthe australafricana, Fusarium ophioides, Paecilomyces lecythidis, and Sporothrix stenoceras.</title>
        <authorList>
            <person name="Aylward J."/>
            <person name="Wilson A.M."/>
            <person name="Visagie C.M."/>
            <person name="Spraker J."/>
            <person name="Barnes I."/>
            <person name="Buitendag C."/>
            <person name="Ceriani C."/>
            <person name="Del Mar Angel L."/>
            <person name="du Plessis D."/>
            <person name="Fuchs T."/>
            <person name="Gasser K."/>
            <person name="Kramer D."/>
            <person name="Li W."/>
            <person name="Munsamy K."/>
            <person name="Piso A."/>
            <person name="Price J.L."/>
            <person name="Sonnekus B."/>
            <person name="Thomas C."/>
            <person name="van der Nest A."/>
            <person name="van Dijk A."/>
            <person name="van Heerden A."/>
            <person name="van Vuuren N."/>
            <person name="Yilmaz N."/>
            <person name="Duong T.A."/>
            <person name="van der Merwe N.A."/>
            <person name="Wingfield M.J."/>
            <person name="Wingfield B.D."/>
        </authorList>
    </citation>
    <scope>NUCLEOTIDE SEQUENCE [LARGE SCALE GENOMIC DNA]</scope>
    <source>
        <strain evidence="9 10">CMW 18300</strain>
    </source>
</reference>
<feature type="compositionally biased region" description="Acidic residues" evidence="7">
    <location>
        <begin position="34"/>
        <end position="44"/>
    </location>
</feature>
<feature type="transmembrane region" description="Helical" evidence="6">
    <location>
        <begin position="190"/>
        <end position="212"/>
    </location>
</feature>
<evidence type="ECO:0000256" key="4">
    <source>
        <dbReference type="ARBA" id="ARBA00022989"/>
    </source>
</evidence>
<feature type="region of interest" description="Disordered" evidence="7">
    <location>
        <begin position="1"/>
        <end position="62"/>
    </location>
</feature>
<gene>
    <name evidence="9" type="primary">zrg17</name>
    <name evidence="9" type="ORF">Daus18300_004299</name>
</gene>
<comment type="caution">
    <text evidence="9">The sequence shown here is derived from an EMBL/GenBank/DDBJ whole genome shotgun (WGS) entry which is preliminary data.</text>
</comment>
<keyword evidence="5 6" id="KW-0472">Membrane</keyword>
<keyword evidence="2 6" id="KW-0813">Transport</keyword>
<evidence type="ECO:0000256" key="2">
    <source>
        <dbReference type="ARBA" id="ARBA00022448"/>
    </source>
</evidence>
<feature type="compositionally biased region" description="Pro residues" evidence="7">
    <location>
        <begin position="9"/>
        <end position="23"/>
    </location>
</feature>
<sequence length="531" mass="57346">MASGLSSDFPPPSSPTPPLLVEPPPEDQVRDVDADIEIDLDDCDIDRPVSRASATSSTGNWNDIDGLYPSRNSAALLSPDFLSPDNPRSIRRPGSSMSTESTLSETGLVPAAPAPGPFNFQTQSMSTSPVRSNIGQRRGHRYKHSSISTQHQIFQEPPPRAPPVLPASLPVPTLKEAWGSMHKDQRARMYWSLCHACVAGYVFFSAGGSLAMTALSHLVFFDVGSAAICVGVDVLGNFEVWRRSSIRHPFGLQRVEVLAGFAMSVFLVFGGFDLLSHNFKHVLESMGSHAPHHPHGHGHGHGVDDEGVVSAGTVDLATLAAVLSTLVSAYGLKNHARIRRVMRPSYFSSFLPEILANPFHSLTLFFSFLMLLLPLLPVGSFGWLDKLICVAIAVSMFVLGMRLAVAQGLMLLMSYNGRQHKSISISSSSAAVGTTFGVSGGKNNSDADDVVREIESEPNVARVDEAQFWQVHYGLCMATLKLCVARGCDDAALSLLRQRVGRIVQNRLGEGYGKGGALRWEVTLQTSTDTT</sequence>
<organism evidence="9 10">
    <name type="scientific">Diaporthe australafricana</name>
    <dbReference type="NCBI Taxonomy" id="127596"/>
    <lineage>
        <taxon>Eukaryota</taxon>
        <taxon>Fungi</taxon>
        <taxon>Dikarya</taxon>
        <taxon>Ascomycota</taxon>
        <taxon>Pezizomycotina</taxon>
        <taxon>Sordariomycetes</taxon>
        <taxon>Sordariomycetidae</taxon>
        <taxon>Diaporthales</taxon>
        <taxon>Diaporthaceae</taxon>
        <taxon>Diaporthe</taxon>
    </lineage>
</organism>
<feature type="transmembrane region" description="Helical" evidence="6">
    <location>
        <begin position="218"/>
        <end position="236"/>
    </location>
</feature>
<feature type="region of interest" description="Disordered" evidence="7">
    <location>
        <begin position="78"/>
        <end position="101"/>
    </location>
</feature>
<keyword evidence="10" id="KW-1185">Reference proteome</keyword>
<keyword evidence="4 6" id="KW-1133">Transmembrane helix</keyword>
<evidence type="ECO:0000256" key="1">
    <source>
        <dbReference type="ARBA" id="ARBA00004141"/>
    </source>
</evidence>